<dbReference type="InterPro" id="IPR050396">
    <property type="entry name" value="Glycosyltr_51/Transpeptidase"/>
</dbReference>
<feature type="domain" description="Glycosyl transferase family 51" evidence="13">
    <location>
        <begin position="51"/>
        <end position="217"/>
    </location>
</feature>
<organism evidence="15 16">
    <name type="scientific">Mesopusillimonas faecipullorum</name>
    <dbReference type="NCBI Taxonomy" id="2755040"/>
    <lineage>
        <taxon>Bacteria</taxon>
        <taxon>Pseudomonadati</taxon>
        <taxon>Pseudomonadota</taxon>
        <taxon>Betaproteobacteria</taxon>
        <taxon>Burkholderiales</taxon>
        <taxon>Alcaligenaceae</taxon>
        <taxon>Mesopusillimonas</taxon>
    </lineage>
</organism>
<dbReference type="InterPro" id="IPR023346">
    <property type="entry name" value="Lysozyme-like_dom_sf"/>
</dbReference>
<proteinExistence type="inferred from homology"/>
<evidence type="ECO:0000256" key="10">
    <source>
        <dbReference type="ARBA" id="ARBA00044770"/>
    </source>
</evidence>
<dbReference type="Pfam" id="PF00905">
    <property type="entry name" value="Transpeptidase"/>
    <property type="match status" value="1"/>
</dbReference>
<dbReference type="InterPro" id="IPR009647">
    <property type="entry name" value="PBP_C"/>
</dbReference>
<keyword evidence="9" id="KW-0511">Multifunctional enzyme</keyword>
<protein>
    <recommendedName>
        <fullName evidence="10">peptidoglycan glycosyltransferase</fullName>
        <ecNumber evidence="10">2.4.99.28</ecNumber>
    </recommendedName>
</protein>
<evidence type="ECO:0000256" key="11">
    <source>
        <dbReference type="ARBA" id="ARBA00049902"/>
    </source>
</evidence>
<evidence type="ECO:0000256" key="8">
    <source>
        <dbReference type="ARBA" id="ARBA00022801"/>
    </source>
</evidence>
<comment type="similarity">
    <text evidence="2">In the C-terminal section; belongs to the transpeptidase family.</text>
</comment>
<sequence length="740" mass="79366">MVLAMSGGQAEPAPSPDALPSFQAARQAYRASDLIVLDRQDHVLQRVRQDFQGRRGDWLALEDISPALLQAVLVSEDRRFHEHHGVDVPAIAAAAWQWVANGPRRGASTVSMQLVGMLDEHLRAYGARTPAQKVRQVVQAWALERRWDKDEILEAYLNLAPFRGELVGVDSAARVLFQKHAAGLNARESALLAAMLRSPNVAAGLLARRACGVLEAMDKPEACDNLTLAAQSALRRSAAPFYDGADLAPHAARRVAASVHLSPSAGDEGVRVRSTLEGDLQRAVLSSVQRRLGSLNAGVGVDAAVVVLNNATGDVLAYVGSAGAASTAPWVDHAQALRQAGSTLKPFLYAQAFDELRLTPASLLDDSPVGLATASGLYTPQNYDERFSGWVTSRTALAASLNIPAVRVLTMVSPEAFHDRLLRLGLPLTEEGGFYGYSLALGSADVSLLSLTNAFRALANGGRTSPVRWLADKAQDAAVAGPPVFSESAAWMVGDVLSDRQARVRTFGMDSPLETTIWSAVKTGTSKDMRDNWCLGWSSLYTVGVWVGNSAGDAMREVSGVSGAGPIWQDIMNWLGQREMMTQPAMPEGVVQQRVSFEPSFEPPRLEVFMAGTQQSVVRAVARQDKPLPEREDQAIAEQKMQGGSLAVGRPRIAGPVDGTLIALDPDIPPANQRLQLRAANVPQGQEVYWLAGTQTIGQGSVSYWLPMPGRQVLTLTDKDGTVLDRVSIQVRGATLAVAP</sequence>
<evidence type="ECO:0000256" key="1">
    <source>
        <dbReference type="ARBA" id="ARBA00004752"/>
    </source>
</evidence>
<dbReference type="Pfam" id="PF00912">
    <property type="entry name" value="Transgly"/>
    <property type="match status" value="1"/>
</dbReference>
<dbReference type="PANTHER" id="PTHR32282:SF15">
    <property type="entry name" value="PENICILLIN-BINDING PROTEIN 1C"/>
    <property type="match status" value="1"/>
</dbReference>
<dbReference type="InterPro" id="IPR036950">
    <property type="entry name" value="PBP_transglycosylase"/>
</dbReference>
<comment type="pathway">
    <text evidence="1">Cell wall biogenesis; peptidoglycan biosynthesis.</text>
</comment>
<dbReference type="PANTHER" id="PTHR32282">
    <property type="entry name" value="BINDING PROTEIN TRANSPEPTIDASE, PUTATIVE-RELATED"/>
    <property type="match status" value="1"/>
</dbReference>
<keyword evidence="5" id="KW-0645">Protease</keyword>
<dbReference type="Pfam" id="PF06832">
    <property type="entry name" value="BiPBP_C"/>
    <property type="match status" value="1"/>
</dbReference>
<keyword evidence="6" id="KW-0328">Glycosyltransferase</keyword>
<evidence type="ECO:0000256" key="3">
    <source>
        <dbReference type="ARBA" id="ARBA00007739"/>
    </source>
</evidence>
<name>A0ABS8CB09_9BURK</name>
<keyword evidence="7" id="KW-0808">Transferase</keyword>
<reference evidence="15 16" key="1">
    <citation type="submission" date="2020-07" db="EMBL/GenBank/DDBJ databases">
        <title>Pusillimonas sp. nov., isolated from poultry manure in Taiwan.</title>
        <authorList>
            <person name="Lin S.-Y."/>
            <person name="Tang Y.-S."/>
            <person name="Young C.-C."/>
        </authorList>
    </citation>
    <scope>NUCLEOTIDE SEQUENCE [LARGE SCALE GENOMIC DNA]</scope>
    <source>
        <strain evidence="15 16">CC-YST705</strain>
    </source>
</reference>
<evidence type="ECO:0000256" key="4">
    <source>
        <dbReference type="ARBA" id="ARBA00022645"/>
    </source>
</evidence>
<dbReference type="InterPro" id="IPR001460">
    <property type="entry name" value="PCN-bd_Tpept"/>
</dbReference>
<evidence type="ECO:0000313" key="15">
    <source>
        <dbReference type="EMBL" id="MCB5363221.1"/>
    </source>
</evidence>
<evidence type="ECO:0000256" key="6">
    <source>
        <dbReference type="ARBA" id="ARBA00022676"/>
    </source>
</evidence>
<accession>A0ABS8CB09</accession>
<evidence type="ECO:0000256" key="9">
    <source>
        <dbReference type="ARBA" id="ARBA00023268"/>
    </source>
</evidence>
<dbReference type="Gene3D" id="1.10.3810.10">
    <property type="entry name" value="Biosynthetic peptidoglycan transglycosylase-like"/>
    <property type="match status" value="1"/>
</dbReference>
<dbReference type="Gene3D" id="3.40.710.10">
    <property type="entry name" value="DD-peptidase/beta-lactamase superfamily"/>
    <property type="match status" value="1"/>
</dbReference>
<dbReference type="InterPro" id="IPR001264">
    <property type="entry name" value="Glyco_trans_51"/>
</dbReference>
<evidence type="ECO:0000259" key="14">
    <source>
        <dbReference type="Pfam" id="PF06832"/>
    </source>
</evidence>
<evidence type="ECO:0000256" key="5">
    <source>
        <dbReference type="ARBA" id="ARBA00022670"/>
    </source>
</evidence>
<feature type="domain" description="Penicillin-binding C-terminal" evidence="14">
    <location>
        <begin position="647"/>
        <end position="728"/>
    </location>
</feature>
<dbReference type="Proteomes" id="UP000776983">
    <property type="component" value="Unassembled WGS sequence"/>
</dbReference>
<evidence type="ECO:0000256" key="7">
    <source>
        <dbReference type="ARBA" id="ARBA00022679"/>
    </source>
</evidence>
<evidence type="ECO:0000259" key="13">
    <source>
        <dbReference type="Pfam" id="PF00912"/>
    </source>
</evidence>
<dbReference type="EC" id="2.4.99.28" evidence="10"/>
<keyword evidence="4" id="KW-0121">Carboxypeptidase</keyword>
<comment type="catalytic activity">
    <reaction evidence="11">
        <text>[GlcNAc-(1-&gt;4)-Mur2Ac(oyl-L-Ala-gamma-D-Glu-L-Lys-D-Ala-D-Ala)](n)-di-trans,octa-cis-undecaprenyl diphosphate + beta-D-GlcNAc-(1-&gt;4)-Mur2Ac(oyl-L-Ala-gamma-D-Glu-L-Lys-D-Ala-D-Ala)-di-trans,octa-cis-undecaprenyl diphosphate = [GlcNAc-(1-&gt;4)-Mur2Ac(oyl-L-Ala-gamma-D-Glu-L-Lys-D-Ala-D-Ala)](n+1)-di-trans,octa-cis-undecaprenyl diphosphate + di-trans,octa-cis-undecaprenyl diphosphate + H(+)</text>
        <dbReference type="Rhea" id="RHEA:23708"/>
        <dbReference type="Rhea" id="RHEA-COMP:9602"/>
        <dbReference type="Rhea" id="RHEA-COMP:9603"/>
        <dbReference type="ChEBI" id="CHEBI:15378"/>
        <dbReference type="ChEBI" id="CHEBI:58405"/>
        <dbReference type="ChEBI" id="CHEBI:60033"/>
        <dbReference type="ChEBI" id="CHEBI:78435"/>
        <dbReference type="EC" id="2.4.99.28"/>
    </reaction>
</comment>
<dbReference type="SUPFAM" id="SSF56601">
    <property type="entry name" value="beta-lactamase/transpeptidase-like"/>
    <property type="match status" value="1"/>
</dbReference>
<dbReference type="InterPro" id="IPR012338">
    <property type="entry name" value="Beta-lactam/transpept-like"/>
</dbReference>
<evidence type="ECO:0000259" key="12">
    <source>
        <dbReference type="Pfam" id="PF00905"/>
    </source>
</evidence>
<evidence type="ECO:0000256" key="2">
    <source>
        <dbReference type="ARBA" id="ARBA00007090"/>
    </source>
</evidence>
<gene>
    <name evidence="15" type="primary">pbpC</name>
    <name evidence="15" type="ORF">H0484_05555</name>
</gene>
<keyword evidence="16" id="KW-1185">Reference proteome</keyword>
<keyword evidence="8" id="KW-0378">Hydrolase</keyword>
<evidence type="ECO:0000313" key="16">
    <source>
        <dbReference type="Proteomes" id="UP000776983"/>
    </source>
</evidence>
<dbReference type="InterPro" id="IPR011815">
    <property type="entry name" value="PBP_1c"/>
</dbReference>
<dbReference type="SUPFAM" id="SSF53955">
    <property type="entry name" value="Lysozyme-like"/>
    <property type="match status" value="1"/>
</dbReference>
<dbReference type="NCBIfam" id="TIGR02073">
    <property type="entry name" value="PBP_1c"/>
    <property type="match status" value="1"/>
</dbReference>
<comment type="caution">
    <text evidence="15">The sequence shown here is derived from an EMBL/GenBank/DDBJ whole genome shotgun (WGS) entry which is preliminary data.</text>
</comment>
<comment type="similarity">
    <text evidence="3">In the N-terminal section; belongs to the glycosyltransferase 51 family.</text>
</comment>
<dbReference type="EMBL" id="JACDXW010000002">
    <property type="protein sequence ID" value="MCB5363221.1"/>
    <property type="molecule type" value="Genomic_DNA"/>
</dbReference>
<feature type="domain" description="Penicillin-binding protein transpeptidase" evidence="12">
    <location>
        <begin position="304"/>
        <end position="530"/>
    </location>
</feature>